<dbReference type="SUPFAM" id="SSF48371">
    <property type="entry name" value="ARM repeat"/>
    <property type="match status" value="1"/>
</dbReference>
<feature type="compositionally biased region" description="Low complexity" evidence="2">
    <location>
        <begin position="684"/>
        <end position="695"/>
    </location>
</feature>
<dbReference type="InterPro" id="IPR016024">
    <property type="entry name" value="ARM-type_fold"/>
</dbReference>
<dbReference type="PANTHER" id="PTHR47766:SF1">
    <property type="entry name" value="PROTEIN EFR3"/>
    <property type="match status" value="1"/>
</dbReference>
<reference evidence="3 4" key="1">
    <citation type="journal article" date="2011" name="PLoS Pathog.">
        <title>Endophytic Life Strategies Decoded by Genome and Transcriptome Analyses of the Mutualistic Root Symbiont Piriformospora indica.</title>
        <authorList>
            <person name="Zuccaro A."/>
            <person name="Lahrmann U."/>
            <person name="Guldener U."/>
            <person name="Langen G."/>
            <person name="Pfiffi S."/>
            <person name="Biedenkopf D."/>
            <person name="Wong P."/>
            <person name="Samans B."/>
            <person name="Grimm C."/>
            <person name="Basiewicz M."/>
            <person name="Murat C."/>
            <person name="Martin F."/>
            <person name="Kogel K.H."/>
        </authorList>
    </citation>
    <scope>NUCLEOTIDE SEQUENCE [LARGE SCALE GENOMIC DNA]</scope>
    <source>
        <strain evidence="3 4">DSM 11827</strain>
    </source>
</reference>
<feature type="region of interest" description="Disordered" evidence="2">
    <location>
        <begin position="1019"/>
        <end position="1063"/>
    </location>
</feature>
<evidence type="ECO:0008006" key="5">
    <source>
        <dbReference type="Google" id="ProtNLM"/>
    </source>
</evidence>
<dbReference type="Proteomes" id="UP000007148">
    <property type="component" value="Unassembled WGS sequence"/>
</dbReference>
<gene>
    <name evidence="3" type="ORF">PIIN_07278</name>
</gene>
<dbReference type="STRING" id="1109443.G4TPT0"/>
<dbReference type="AlphaFoldDB" id="G4TPT0"/>
<comment type="caution">
    <text evidence="3">The sequence shown here is derived from an EMBL/GenBank/DDBJ whole genome shotgun (WGS) entry which is preliminary data.</text>
</comment>
<dbReference type="eggNOG" id="KOG1877">
    <property type="taxonomic scope" value="Eukaryota"/>
</dbReference>
<evidence type="ECO:0000256" key="2">
    <source>
        <dbReference type="SAM" id="MobiDB-lite"/>
    </source>
</evidence>
<proteinExistence type="inferred from homology"/>
<organism evidence="3 4">
    <name type="scientific">Serendipita indica (strain DSM 11827)</name>
    <name type="common">Root endophyte fungus</name>
    <name type="synonym">Piriformospora indica</name>
    <dbReference type="NCBI Taxonomy" id="1109443"/>
    <lineage>
        <taxon>Eukaryota</taxon>
        <taxon>Fungi</taxon>
        <taxon>Dikarya</taxon>
        <taxon>Basidiomycota</taxon>
        <taxon>Agaricomycotina</taxon>
        <taxon>Agaricomycetes</taxon>
        <taxon>Sebacinales</taxon>
        <taxon>Serendipitaceae</taxon>
        <taxon>Serendipita</taxon>
    </lineage>
</organism>
<sequence>MSSLFAPFTPHHVQLINACYPSSSALVASGSTFQPLPQELSRLTYYASNKAESSGKLAKLGLELEKRANSEARKARTGNARARAQLLVTTSIFKAITNECKRDVGLFTRMLLSAVREALVSIPNDLELQARVASLFTAWATYTDGQLIGPDLRSTNDYFAVLNIFHERCKTTGKDSEHVNRMRLIGIAALTSAVSSDAFYGAAPEFTKQVKITIPALLVSLHEAGADALKTESTAVAADPSPNSPYLSEFQPRPVMDRRAPSIHIHVDGQKGPELSDVVNASLRALRTLLGRCNGTQVATVFDAILQSIHEAKMWENPSIAKSYAERTVEWTQYQYRYAIPNQLVDQLIAIQDSPSPSPKHFALVEMLTSIFNSPTPLINISTSDIISSLMAVLLRRVSIDSEDGLLVPLVECISSLGTHVYYADQIHDLAEEVVARLVNVQVNGVLGRGRGGNEAARESALKCLICCLSGLTEAADRHAAKYKEKLLQDDEVPPSSNATEGDRPPSEATSTSIRAARRNKVSPESWQETLALLCESNHGIRAMYARGLASFVQKEVKREPFVQVEENSENILHRRVKIVVDPDFKVSSRPSILASDPVSRFLNALHATIYTLATSTGGNQASSLSARLKQQDPIDTALPGKINVIPPSTSNLPSPDTSHPIAIDFVVKPPSRPGSPVGEPPMTAASATSTIASAPGAGEVSPISPMESGRRRSNHHQNGTRKLSVALSLLEGPQVGVMATPTDFTYLREILICTHQQVPCRAVLTGVPMLLALEQATRRSSKDAKMSNSKAIRELVCHIWIAIGHVWDSPTVVDKATKALSSLNPPTIPDISQVPPVDLKVKEPRTSVSQIVQVEVVEDCGLIDTEAILPALASSSGLQSITGLDRQSLLRRFMIEWSVEGALKDSVEHSSTQEILRGETPFLKLSPAFMHKDNMSLASLARSTHGGVGVGDLKEALGRGSVSNPALATASLSSTVERASSIARHFDKRNHPEPLAISRIKSKGRRAQPSEVRDVLNKLGIGKQSSSGTKLLRTPFPPAQQEAPQLDIEKPKKDASLAEPPY</sequence>
<dbReference type="OrthoDB" id="274691at2759"/>
<dbReference type="InterPro" id="IPR039786">
    <property type="entry name" value="EFR3"/>
</dbReference>
<dbReference type="EMBL" id="CAFZ01000217">
    <property type="protein sequence ID" value="CCA73323.1"/>
    <property type="molecule type" value="Genomic_DNA"/>
</dbReference>
<evidence type="ECO:0000313" key="4">
    <source>
        <dbReference type="Proteomes" id="UP000007148"/>
    </source>
</evidence>
<feature type="region of interest" description="Disordered" evidence="2">
    <location>
        <begin position="486"/>
        <end position="521"/>
    </location>
</feature>
<dbReference type="InterPro" id="IPR049150">
    <property type="entry name" value="EFR3_HEAT-like_rpt"/>
</dbReference>
<dbReference type="GO" id="GO:0072659">
    <property type="term" value="P:protein localization to plasma membrane"/>
    <property type="evidence" value="ECO:0007669"/>
    <property type="project" value="InterPro"/>
</dbReference>
<dbReference type="OMA" id="EWTQYQY"/>
<comment type="similarity">
    <text evidence="1">Belongs to the EFR3 family.</text>
</comment>
<evidence type="ECO:0000313" key="3">
    <source>
        <dbReference type="EMBL" id="CCA73323.1"/>
    </source>
</evidence>
<accession>G4TPT0</accession>
<protein>
    <recommendedName>
        <fullName evidence="5">Protein EFR3</fullName>
    </recommendedName>
</protein>
<dbReference type="InParanoid" id="G4TPT0"/>
<feature type="compositionally biased region" description="Basic and acidic residues" evidence="2">
    <location>
        <begin position="1048"/>
        <end position="1057"/>
    </location>
</feature>
<keyword evidence="4" id="KW-1185">Reference proteome</keyword>
<dbReference type="PANTHER" id="PTHR47766">
    <property type="entry name" value="PROTEIN EFR3"/>
    <property type="match status" value="1"/>
</dbReference>
<dbReference type="Pfam" id="PF21072">
    <property type="entry name" value="EFR3"/>
    <property type="match status" value="1"/>
</dbReference>
<evidence type="ECO:0000256" key="1">
    <source>
        <dbReference type="ARBA" id="ARBA00010216"/>
    </source>
</evidence>
<name>G4TPT0_SERID</name>
<feature type="region of interest" description="Disordered" evidence="2">
    <location>
        <begin position="670"/>
        <end position="721"/>
    </location>
</feature>
<dbReference type="HOGENOM" id="CLU_007481_0_0_1"/>